<keyword evidence="3" id="KW-0732">Signal</keyword>
<dbReference type="Pfam" id="PF03401">
    <property type="entry name" value="TctC"/>
    <property type="match status" value="1"/>
</dbReference>
<dbReference type="PIRSF" id="PIRSF017082">
    <property type="entry name" value="YflP"/>
    <property type="match status" value="1"/>
</dbReference>
<keyword evidence="4" id="KW-0456">Lyase</keyword>
<evidence type="ECO:0000256" key="1">
    <source>
        <dbReference type="ARBA" id="ARBA00006987"/>
    </source>
</evidence>
<evidence type="ECO:0000256" key="3">
    <source>
        <dbReference type="SAM" id="SignalP"/>
    </source>
</evidence>
<dbReference type="PANTHER" id="PTHR42928:SF5">
    <property type="entry name" value="BLR1237 PROTEIN"/>
    <property type="match status" value="1"/>
</dbReference>
<organism evidence="4 5">
    <name type="scientific">Roseomonas mucosa</name>
    <dbReference type="NCBI Taxonomy" id="207340"/>
    <lineage>
        <taxon>Bacteria</taxon>
        <taxon>Pseudomonadati</taxon>
        <taxon>Pseudomonadota</taxon>
        <taxon>Alphaproteobacteria</taxon>
        <taxon>Acetobacterales</taxon>
        <taxon>Roseomonadaceae</taxon>
        <taxon>Roseomonas</taxon>
    </lineage>
</organism>
<comment type="similarity">
    <text evidence="1">Belongs to the UPF0065 (bug) family.</text>
</comment>
<dbReference type="InterPro" id="IPR042100">
    <property type="entry name" value="Bug_dom1"/>
</dbReference>
<dbReference type="GO" id="GO:0016829">
    <property type="term" value="F:lyase activity"/>
    <property type="evidence" value="ECO:0007669"/>
    <property type="project" value="UniProtKB-KW"/>
</dbReference>
<dbReference type="CDD" id="cd07012">
    <property type="entry name" value="PBP2_Bug_TTT"/>
    <property type="match status" value="1"/>
</dbReference>
<reference evidence="4 5" key="1">
    <citation type="submission" date="2018-06" db="EMBL/GenBank/DDBJ databases">
        <authorList>
            <consortium name="Pathogen Informatics"/>
            <person name="Doyle S."/>
        </authorList>
    </citation>
    <scope>NUCLEOTIDE SEQUENCE [LARGE SCALE GENOMIC DNA]</scope>
    <source>
        <strain evidence="4 5">NCTC13291</strain>
    </source>
</reference>
<feature type="chain" id="PRO_5016772561" evidence="3">
    <location>
        <begin position="32"/>
        <end position="371"/>
    </location>
</feature>
<feature type="region of interest" description="Disordered" evidence="2">
    <location>
        <begin position="31"/>
        <end position="70"/>
    </location>
</feature>
<dbReference type="Gene3D" id="3.40.190.10">
    <property type="entry name" value="Periplasmic binding protein-like II"/>
    <property type="match status" value="1"/>
</dbReference>
<accession>A0A379MVQ7</accession>
<dbReference type="AlphaFoldDB" id="A0A379MVQ7"/>
<proteinExistence type="inferred from homology"/>
<protein>
    <submittedName>
        <fullName evidence="4">Argininosuccinate lyase</fullName>
    </submittedName>
</protein>
<dbReference type="Proteomes" id="UP000254919">
    <property type="component" value="Unassembled WGS sequence"/>
</dbReference>
<evidence type="ECO:0000313" key="5">
    <source>
        <dbReference type="Proteomes" id="UP000254919"/>
    </source>
</evidence>
<gene>
    <name evidence="4" type="ORF">NCTC13291_00493</name>
</gene>
<dbReference type="Gene3D" id="3.40.190.150">
    <property type="entry name" value="Bordetella uptake gene, domain 1"/>
    <property type="match status" value="1"/>
</dbReference>
<feature type="compositionally biased region" description="Low complexity" evidence="2">
    <location>
        <begin position="47"/>
        <end position="57"/>
    </location>
</feature>
<feature type="compositionally biased region" description="Polar residues" evidence="2">
    <location>
        <begin position="33"/>
        <end position="42"/>
    </location>
</feature>
<name>A0A379MVQ7_9PROT</name>
<evidence type="ECO:0000313" key="4">
    <source>
        <dbReference type="EMBL" id="SUE38082.1"/>
    </source>
</evidence>
<dbReference type="SUPFAM" id="SSF53850">
    <property type="entry name" value="Periplasmic binding protein-like II"/>
    <property type="match status" value="1"/>
</dbReference>
<dbReference type="PANTHER" id="PTHR42928">
    <property type="entry name" value="TRICARBOXYLATE-BINDING PROTEIN"/>
    <property type="match status" value="1"/>
</dbReference>
<feature type="signal peptide" evidence="3">
    <location>
        <begin position="1"/>
        <end position="31"/>
    </location>
</feature>
<dbReference type="InterPro" id="IPR005064">
    <property type="entry name" value="BUG"/>
</dbReference>
<dbReference type="EMBL" id="UGVN01000001">
    <property type="protein sequence ID" value="SUE38082.1"/>
    <property type="molecule type" value="Genomic_DNA"/>
</dbReference>
<sequence>MNPGSRAMTPRRRAMLIPLAALLPRPGGALAQGVNQEVNQRAPQGGAPEASRDAASPSAPPATPEESFPDRPLQMIVPYVAGGAVDILGRLLAEQVQPALGQPVQVENRGGLGGNLGAEAVVRAPKDGYRLLLGSATILAANRFLYRRSMSFDPLKDLAPITRVASGTLVLVVRADRSWKSFADLIAAAKAAPGKITMGSSGTGTVSHLTLAALQKATGVDITHVPYRGGALAIRDLLVGNVDMMFDVAPAILPHLRSGEFRALAVGSARRVTGVPELRDVPSMEELLPGSGIDAQAWYAVLTTAGTAPDRIGRLFAAFTGLVRSEAFRDRVVPEGLTPVWDDSPATFAAYLQTQAEYWHRLVEASGATLD</sequence>
<evidence type="ECO:0000256" key="2">
    <source>
        <dbReference type="SAM" id="MobiDB-lite"/>
    </source>
</evidence>